<reference evidence="1 2" key="1">
    <citation type="submission" date="2020-08" db="EMBL/GenBank/DDBJ databases">
        <title>The Agave Microbiome: Exploring the role of microbial communities in plant adaptations to desert environments.</title>
        <authorList>
            <person name="Partida-Martinez L.P."/>
        </authorList>
    </citation>
    <scope>NUCLEOTIDE SEQUENCE [LARGE SCALE GENOMIC DNA]</scope>
    <source>
        <strain evidence="1 2">RAT4</strain>
    </source>
</reference>
<keyword evidence="2" id="KW-1185">Reference proteome</keyword>
<protein>
    <submittedName>
        <fullName evidence="1">Uncharacterized protein</fullName>
    </submittedName>
</protein>
<accession>A0ABR6E2X7</accession>
<evidence type="ECO:0000313" key="1">
    <source>
        <dbReference type="EMBL" id="MBA9081990.1"/>
    </source>
</evidence>
<name>A0ABR6E2X7_9MICC</name>
<gene>
    <name evidence="1" type="ORF">FHR79_002124</name>
</gene>
<dbReference type="EMBL" id="JACJIO010000019">
    <property type="protein sequence ID" value="MBA9081990.1"/>
    <property type="molecule type" value="Genomic_DNA"/>
</dbReference>
<dbReference type="Proteomes" id="UP000582085">
    <property type="component" value="Unassembled WGS sequence"/>
</dbReference>
<comment type="caution">
    <text evidence="1">The sequence shown here is derived from an EMBL/GenBank/DDBJ whole genome shotgun (WGS) entry which is preliminary data.</text>
</comment>
<proteinExistence type="predicted"/>
<sequence length="35" mass="4085">MFRERWADAVDVKVVSSVELPRRMQILMDALPPVE</sequence>
<evidence type="ECO:0000313" key="2">
    <source>
        <dbReference type="Proteomes" id="UP000582085"/>
    </source>
</evidence>
<organism evidence="1 2">
    <name type="scientific">Micrococcus aloeverae</name>
    <dbReference type="NCBI Taxonomy" id="1391911"/>
    <lineage>
        <taxon>Bacteria</taxon>
        <taxon>Bacillati</taxon>
        <taxon>Actinomycetota</taxon>
        <taxon>Actinomycetes</taxon>
        <taxon>Micrococcales</taxon>
        <taxon>Micrococcaceae</taxon>
        <taxon>Micrococcus</taxon>
    </lineage>
</organism>